<sequence>MQAQTACFVKFLFRKCLAINGKLFNNKSHMPAAILHQIGGSNLQLRLITHNFSEIYYKTS</sequence>
<dbReference type="Proteomes" id="UP000054776">
    <property type="component" value="Unassembled WGS sequence"/>
</dbReference>
<reference evidence="1 2" key="1">
    <citation type="submission" date="2015-01" db="EMBL/GenBank/DDBJ databases">
        <title>Evolution of Trichinella species and genotypes.</title>
        <authorList>
            <person name="Korhonen P.K."/>
            <person name="Edoardo P."/>
            <person name="Giuseppe L.R."/>
            <person name="Gasser R.B."/>
        </authorList>
    </citation>
    <scope>NUCLEOTIDE SEQUENCE [LARGE SCALE GENOMIC DNA]</scope>
    <source>
        <strain evidence="1">ISS3</strain>
    </source>
</reference>
<organism evidence="1 2">
    <name type="scientific">Trichinella spiralis</name>
    <name type="common">Trichina worm</name>
    <dbReference type="NCBI Taxonomy" id="6334"/>
    <lineage>
        <taxon>Eukaryota</taxon>
        <taxon>Metazoa</taxon>
        <taxon>Ecdysozoa</taxon>
        <taxon>Nematoda</taxon>
        <taxon>Enoplea</taxon>
        <taxon>Dorylaimia</taxon>
        <taxon>Trichinellida</taxon>
        <taxon>Trichinellidae</taxon>
        <taxon>Trichinella</taxon>
    </lineage>
</organism>
<dbReference type="InParanoid" id="A0A0V1BTV5"/>
<keyword evidence="2" id="KW-1185">Reference proteome</keyword>
<dbReference type="OrthoDB" id="10273885at2759"/>
<dbReference type="EMBL" id="JYDH01000015">
    <property type="protein sequence ID" value="KRY39875.1"/>
    <property type="molecule type" value="Genomic_DNA"/>
</dbReference>
<evidence type="ECO:0000313" key="2">
    <source>
        <dbReference type="Proteomes" id="UP000054776"/>
    </source>
</evidence>
<proteinExistence type="predicted"/>
<gene>
    <name evidence="1" type="ORF">T01_9069</name>
</gene>
<protein>
    <submittedName>
        <fullName evidence="1">Uncharacterized protein</fullName>
    </submittedName>
</protein>
<evidence type="ECO:0000313" key="1">
    <source>
        <dbReference type="EMBL" id="KRY39875.1"/>
    </source>
</evidence>
<name>A0A0V1BTV5_TRISP</name>
<dbReference type="AlphaFoldDB" id="A0A0V1BTV5"/>
<accession>A0A0V1BTV5</accession>
<comment type="caution">
    <text evidence="1">The sequence shown here is derived from an EMBL/GenBank/DDBJ whole genome shotgun (WGS) entry which is preliminary data.</text>
</comment>